<organism evidence="2 3">
    <name type="scientific">Brassica carinata</name>
    <name type="common">Ethiopian mustard</name>
    <name type="synonym">Abyssinian cabbage</name>
    <dbReference type="NCBI Taxonomy" id="52824"/>
    <lineage>
        <taxon>Eukaryota</taxon>
        <taxon>Viridiplantae</taxon>
        <taxon>Streptophyta</taxon>
        <taxon>Embryophyta</taxon>
        <taxon>Tracheophyta</taxon>
        <taxon>Spermatophyta</taxon>
        <taxon>Magnoliopsida</taxon>
        <taxon>eudicotyledons</taxon>
        <taxon>Gunneridae</taxon>
        <taxon>Pentapetalae</taxon>
        <taxon>rosids</taxon>
        <taxon>malvids</taxon>
        <taxon>Brassicales</taxon>
        <taxon>Brassicaceae</taxon>
        <taxon>Brassiceae</taxon>
        <taxon>Brassica</taxon>
    </lineage>
</organism>
<comment type="caution">
    <text evidence="2">The sequence shown here is derived from an EMBL/GenBank/DDBJ whole genome shotgun (WGS) entry which is preliminary data.</text>
</comment>
<dbReference type="InterPro" id="IPR001680">
    <property type="entry name" value="WD40_rpt"/>
</dbReference>
<name>A0A8X7RV43_BRACI</name>
<dbReference type="Gene3D" id="2.130.10.10">
    <property type="entry name" value="YVTN repeat-like/Quinoprotein amine dehydrogenase"/>
    <property type="match status" value="1"/>
</dbReference>
<proteinExistence type="predicted"/>
<sequence>MMMNPTRDKMVTCRLVNLLLSSTILDDLTLKIWEPDISMMHSGEGYALGETIMAYMVDYISVQLVLTEWLEFAGLIFVHTLVIMTVPYTQLTGLGINISLGFLKAWFTMKAAGPSYNLLLKKEKTHDMDVNSVQWSPCEENRLLASVSDDGMVKIWQLATKP</sequence>
<keyword evidence="3" id="KW-1185">Reference proteome</keyword>
<evidence type="ECO:0000256" key="1">
    <source>
        <dbReference type="PROSITE-ProRule" id="PRU00221"/>
    </source>
</evidence>
<keyword evidence="1" id="KW-0853">WD repeat</keyword>
<dbReference type="GO" id="GO:0016226">
    <property type="term" value="P:iron-sulfur cluster assembly"/>
    <property type="evidence" value="ECO:0007669"/>
    <property type="project" value="TreeGrafter"/>
</dbReference>
<feature type="repeat" description="WD" evidence="1">
    <location>
        <begin position="123"/>
        <end position="162"/>
    </location>
</feature>
<accession>A0A8X7RV43</accession>
<dbReference type="InterPro" id="IPR015943">
    <property type="entry name" value="WD40/YVTN_repeat-like_dom_sf"/>
</dbReference>
<dbReference type="PROSITE" id="PS50294">
    <property type="entry name" value="WD_REPEATS_REGION"/>
    <property type="match status" value="1"/>
</dbReference>
<dbReference type="Proteomes" id="UP000886595">
    <property type="component" value="Unassembled WGS sequence"/>
</dbReference>
<reference evidence="2 3" key="1">
    <citation type="submission" date="2020-02" db="EMBL/GenBank/DDBJ databases">
        <authorList>
            <person name="Ma Q."/>
            <person name="Huang Y."/>
            <person name="Song X."/>
            <person name="Pei D."/>
        </authorList>
    </citation>
    <scope>NUCLEOTIDE SEQUENCE [LARGE SCALE GENOMIC DNA]</scope>
    <source>
        <strain evidence="2">Sxm20200214</strain>
        <tissue evidence="2">Leaf</tissue>
    </source>
</reference>
<gene>
    <name evidence="2" type="ORF">Bca52824_042368</name>
</gene>
<dbReference type="Pfam" id="PF00400">
    <property type="entry name" value="WD40"/>
    <property type="match status" value="1"/>
</dbReference>
<dbReference type="SMART" id="SM00320">
    <property type="entry name" value="WD40"/>
    <property type="match status" value="1"/>
</dbReference>
<evidence type="ECO:0000313" key="3">
    <source>
        <dbReference type="Proteomes" id="UP000886595"/>
    </source>
</evidence>
<dbReference type="PROSITE" id="PS50082">
    <property type="entry name" value="WD_REPEATS_2"/>
    <property type="match status" value="1"/>
</dbReference>
<dbReference type="PANTHER" id="PTHR19920:SF0">
    <property type="entry name" value="CYTOSOLIC IRON-SULFUR PROTEIN ASSEMBLY PROTEIN CIAO1-RELATED"/>
    <property type="match status" value="1"/>
</dbReference>
<dbReference type="GO" id="GO:0097361">
    <property type="term" value="C:cytosolic [4Fe-4S] assembly targeting complex"/>
    <property type="evidence" value="ECO:0007669"/>
    <property type="project" value="TreeGrafter"/>
</dbReference>
<protein>
    <submittedName>
        <fullName evidence="2">Uncharacterized protein</fullName>
    </submittedName>
</protein>
<dbReference type="EMBL" id="JAAMPC010000009">
    <property type="protein sequence ID" value="KAG2295699.1"/>
    <property type="molecule type" value="Genomic_DNA"/>
</dbReference>
<dbReference type="PANTHER" id="PTHR19920">
    <property type="entry name" value="WD40 PROTEIN CIAO1"/>
    <property type="match status" value="1"/>
</dbReference>
<dbReference type="SUPFAM" id="SSF117289">
    <property type="entry name" value="Nucleoporin domain"/>
    <property type="match status" value="1"/>
</dbReference>
<dbReference type="OrthoDB" id="1745477at2759"/>
<evidence type="ECO:0000313" key="2">
    <source>
        <dbReference type="EMBL" id="KAG2295699.1"/>
    </source>
</evidence>
<dbReference type="AlphaFoldDB" id="A0A8X7RV43"/>